<dbReference type="PANTHER" id="PTHR32089:SF112">
    <property type="entry name" value="LYSOZYME-LIKE PROTEIN-RELATED"/>
    <property type="match status" value="1"/>
</dbReference>
<comment type="similarity">
    <text evidence="5">Belongs to the methyl-accepting chemotaxis (MCP) protein family.</text>
</comment>
<feature type="transmembrane region" description="Helical" evidence="7">
    <location>
        <begin position="377"/>
        <end position="397"/>
    </location>
</feature>
<keyword evidence="7" id="KW-0812">Transmembrane</keyword>
<keyword evidence="3 7" id="KW-0472">Membrane</keyword>
<evidence type="ECO:0000256" key="4">
    <source>
        <dbReference type="ARBA" id="ARBA00023224"/>
    </source>
</evidence>
<evidence type="ECO:0000259" key="9">
    <source>
        <dbReference type="PROSITE" id="PS50885"/>
    </source>
</evidence>
<name>A0A4S4C2K4_9BACL</name>
<accession>A0A4S4C2K4</accession>
<dbReference type="Pfam" id="PF00015">
    <property type="entry name" value="MCPsignal"/>
    <property type="match status" value="1"/>
</dbReference>
<dbReference type="InterPro" id="IPR004089">
    <property type="entry name" value="MCPsignal_dom"/>
</dbReference>
<feature type="domain" description="HAMP" evidence="9">
    <location>
        <begin position="404"/>
        <end position="460"/>
    </location>
</feature>
<gene>
    <name evidence="10" type="ORF">E6C55_08480</name>
</gene>
<reference evidence="10 11" key="1">
    <citation type="submission" date="2019-04" db="EMBL/GenBank/DDBJ databases">
        <title>Cohnella sp. nov. isolated from preserved vegetables.</title>
        <authorList>
            <person name="Lin S.-Y."/>
            <person name="Hung M.-H."/>
            <person name="Young C.-C."/>
        </authorList>
    </citation>
    <scope>NUCLEOTIDE SEQUENCE [LARGE SCALE GENOMIC DNA]</scope>
    <source>
        <strain evidence="10 11">CC-MHH1044</strain>
    </source>
</reference>
<dbReference type="EMBL" id="SSOB01000008">
    <property type="protein sequence ID" value="THF81749.1"/>
    <property type="molecule type" value="Genomic_DNA"/>
</dbReference>
<dbReference type="PROSITE" id="PS50111">
    <property type="entry name" value="CHEMOTAXIS_TRANSDUC_2"/>
    <property type="match status" value="1"/>
</dbReference>
<keyword evidence="4 6" id="KW-0807">Transducer</keyword>
<organism evidence="10 11">
    <name type="scientific">Cohnella fermenti</name>
    <dbReference type="NCBI Taxonomy" id="2565925"/>
    <lineage>
        <taxon>Bacteria</taxon>
        <taxon>Bacillati</taxon>
        <taxon>Bacillota</taxon>
        <taxon>Bacilli</taxon>
        <taxon>Bacillales</taxon>
        <taxon>Paenibacillaceae</taxon>
        <taxon>Cohnella</taxon>
    </lineage>
</organism>
<evidence type="ECO:0000313" key="11">
    <source>
        <dbReference type="Proteomes" id="UP000310636"/>
    </source>
</evidence>
<feature type="domain" description="Methyl-accepting transducer" evidence="8">
    <location>
        <begin position="479"/>
        <end position="712"/>
    </location>
</feature>
<protein>
    <submittedName>
        <fullName evidence="10">Methyl-accepting chemotaxis protein</fullName>
    </submittedName>
</protein>
<evidence type="ECO:0000256" key="2">
    <source>
        <dbReference type="ARBA" id="ARBA00022475"/>
    </source>
</evidence>
<keyword evidence="11" id="KW-1185">Reference proteome</keyword>
<evidence type="ECO:0000313" key="10">
    <source>
        <dbReference type="EMBL" id="THF81749.1"/>
    </source>
</evidence>
<proteinExistence type="inferred from homology"/>
<evidence type="ECO:0000256" key="5">
    <source>
        <dbReference type="ARBA" id="ARBA00029447"/>
    </source>
</evidence>
<dbReference type="PROSITE" id="PS50885">
    <property type="entry name" value="HAMP"/>
    <property type="match status" value="1"/>
</dbReference>
<sequence>MFDWLGWKKGLPLWWSYRLNAATKRDVEDIFEGIAETRMEVLKDWTNEYWRSLERLRDQLVSAGSRGAAGASASASEEKDQAAWDKLFGDIYTRASDFTEIFMLDSEGLVIYSTHLPHKGRRYEQDSLLAPGVRYSAGDGGGARPCLFGPYPDPLTKEIGSRSSSFHDKMTLLFLLPVTLPDGMTAGLLCGRVPNDVIGDLIQRESGHVYPDSGDNYLFMAKPALNVHIAPGTALSRSRFEDRTFTHGENLKDGVTTDWGVVSVKEHTELEIMFTDPATGELHPGVANTIRNGSNLFVEFPGYSDYRHIPVIGKGVTFQLPHCPDVWGMMCEGDLEEVYRIRSISLRLVRPQLIQFGLFGIVSAAVVYIAAREVSPLLTAVIALALSLIAGLSSAALTRRRSDRRVVEPLRSLNRFIRINAEGKGDLTKRIHTEEFDNDEIRDLAKWINNMIDSLEGIMLRVKSASFDVSLSQHRLNESTATTAVTTERVSGRVHDMIRSIRRQLKDIDVAKDVADEMRQTLQMLEEKASEQISIAQSEVERIGDKMAHISHRVAQTNGAIRVFMDTANEIRGVLQVIGEISAQTNLLALNASIEAARVGEHGRGFAVVASEIRKLADMTRSSTEEVHGIVEKIYNHAQEAYESMEEGTRVVAEGTELVAVASETLGSAKAEDSLKTQVVDEVVALMEKIAAVSMENRAISTEVEAKLQELTGGIQGVRHTSNTVESITSFLQQLVGQFHLTETRQR</sequence>
<dbReference type="SMART" id="SM00283">
    <property type="entry name" value="MA"/>
    <property type="match status" value="1"/>
</dbReference>
<comment type="subcellular location">
    <subcellularLocation>
        <location evidence="1">Cell membrane</location>
    </subcellularLocation>
</comment>
<dbReference type="RefSeq" id="WP_136369345.1">
    <property type="nucleotide sequence ID" value="NZ_SSOB01000008.1"/>
</dbReference>
<keyword evidence="2" id="KW-1003">Cell membrane</keyword>
<evidence type="ECO:0000256" key="3">
    <source>
        <dbReference type="ARBA" id="ARBA00023136"/>
    </source>
</evidence>
<dbReference type="GO" id="GO:0005886">
    <property type="term" value="C:plasma membrane"/>
    <property type="evidence" value="ECO:0007669"/>
    <property type="project" value="UniProtKB-SubCell"/>
</dbReference>
<comment type="caution">
    <text evidence="10">The sequence shown here is derived from an EMBL/GenBank/DDBJ whole genome shotgun (WGS) entry which is preliminary data.</text>
</comment>
<evidence type="ECO:0000259" key="8">
    <source>
        <dbReference type="PROSITE" id="PS50111"/>
    </source>
</evidence>
<dbReference type="OrthoDB" id="2489132at2"/>
<dbReference type="GO" id="GO:0007165">
    <property type="term" value="P:signal transduction"/>
    <property type="evidence" value="ECO:0007669"/>
    <property type="project" value="UniProtKB-KW"/>
</dbReference>
<dbReference type="InterPro" id="IPR003660">
    <property type="entry name" value="HAMP_dom"/>
</dbReference>
<feature type="transmembrane region" description="Helical" evidence="7">
    <location>
        <begin position="353"/>
        <end position="371"/>
    </location>
</feature>
<evidence type="ECO:0000256" key="7">
    <source>
        <dbReference type="SAM" id="Phobius"/>
    </source>
</evidence>
<dbReference type="Gene3D" id="1.10.287.950">
    <property type="entry name" value="Methyl-accepting chemotaxis protein"/>
    <property type="match status" value="1"/>
</dbReference>
<evidence type="ECO:0000256" key="6">
    <source>
        <dbReference type="PROSITE-ProRule" id="PRU00284"/>
    </source>
</evidence>
<keyword evidence="7" id="KW-1133">Transmembrane helix</keyword>
<dbReference type="CDD" id="cd06225">
    <property type="entry name" value="HAMP"/>
    <property type="match status" value="1"/>
</dbReference>
<dbReference type="SUPFAM" id="SSF58104">
    <property type="entry name" value="Methyl-accepting chemotaxis protein (MCP) signaling domain"/>
    <property type="match status" value="1"/>
</dbReference>
<dbReference type="SMART" id="SM00304">
    <property type="entry name" value="HAMP"/>
    <property type="match status" value="1"/>
</dbReference>
<dbReference type="Proteomes" id="UP000310636">
    <property type="component" value="Unassembled WGS sequence"/>
</dbReference>
<evidence type="ECO:0000256" key="1">
    <source>
        <dbReference type="ARBA" id="ARBA00004236"/>
    </source>
</evidence>
<dbReference type="PANTHER" id="PTHR32089">
    <property type="entry name" value="METHYL-ACCEPTING CHEMOTAXIS PROTEIN MCPB"/>
    <property type="match status" value="1"/>
</dbReference>
<dbReference type="AlphaFoldDB" id="A0A4S4C2K4"/>